<sequence>MKKGMMVTLLAIITLMISACSNNSIEPSGQFGNKMQSFDVTDQNGKKFSQKDMKGKVYIADFIFTNCETVCPPMTYNMSTVIDQLEKDGVKNYGVISFSVDPQNDTPQKLKDYIKQYDVPNNKWTLLTNYDFKFIKQYAEDNFKSIVAPPPKGSTQVTHGTSFYLIDQNGKIIKSYSGQDAGDKKFPKSEIVADVKTLVEEGPVED</sequence>
<feature type="domain" description="Thioredoxin" evidence="6">
    <location>
        <begin position="29"/>
        <end position="200"/>
    </location>
</feature>
<evidence type="ECO:0000313" key="7">
    <source>
        <dbReference type="EMBL" id="SNV68889.1"/>
    </source>
</evidence>
<feature type="binding site" evidence="3">
    <location>
        <position position="71"/>
    </location>
    <ligand>
        <name>Cu cation</name>
        <dbReference type="ChEBI" id="CHEBI:23378"/>
    </ligand>
</feature>
<feature type="binding site" evidence="3">
    <location>
        <position position="159"/>
    </location>
    <ligand>
        <name>Cu cation</name>
        <dbReference type="ChEBI" id="CHEBI:23378"/>
    </ligand>
</feature>
<feature type="binding site" evidence="3">
    <location>
        <position position="67"/>
    </location>
    <ligand>
        <name>Cu cation</name>
        <dbReference type="ChEBI" id="CHEBI:23378"/>
    </ligand>
</feature>
<dbReference type="PROSITE" id="PS51352">
    <property type="entry name" value="THIOREDOXIN_2"/>
    <property type="match status" value="1"/>
</dbReference>
<evidence type="ECO:0000256" key="5">
    <source>
        <dbReference type="SAM" id="SignalP"/>
    </source>
</evidence>
<dbReference type="CDD" id="cd02968">
    <property type="entry name" value="SCO"/>
    <property type="match status" value="1"/>
</dbReference>
<evidence type="ECO:0000256" key="1">
    <source>
        <dbReference type="ARBA" id="ARBA00010996"/>
    </source>
</evidence>
<dbReference type="PANTHER" id="PTHR12151:SF25">
    <property type="entry name" value="LINALOOL DEHYDRATASE_ISOMERASE DOMAIN-CONTAINING PROTEIN"/>
    <property type="match status" value="1"/>
</dbReference>
<dbReference type="AlphaFoldDB" id="A0A239ZCK1"/>
<dbReference type="Pfam" id="PF02630">
    <property type="entry name" value="SCO1-SenC"/>
    <property type="match status" value="1"/>
</dbReference>
<keyword evidence="5" id="KW-0732">Signal</keyword>
<feature type="signal peptide" evidence="5">
    <location>
        <begin position="1"/>
        <end position="21"/>
    </location>
</feature>
<accession>A0A239ZCK1</accession>
<dbReference type="Gene3D" id="3.40.30.10">
    <property type="entry name" value="Glutaredoxin"/>
    <property type="match status" value="1"/>
</dbReference>
<dbReference type="PANTHER" id="PTHR12151">
    <property type="entry name" value="ELECTRON TRANSPORT PROTIN SCO1/SENC FAMILY MEMBER"/>
    <property type="match status" value="1"/>
</dbReference>
<proteinExistence type="inferred from homology"/>
<dbReference type="GO" id="GO:0046872">
    <property type="term" value="F:metal ion binding"/>
    <property type="evidence" value="ECO:0007669"/>
    <property type="project" value="UniProtKB-KW"/>
</dbReference>
<keyword evidence="2 3" id="KW-0186">Copper</keyword>
<organism evidence="7 8">
    <name type="scientific">Mammaliicoccus stepanovicii</name>
    <dbReference type="NCBI Taxonomy" id="643214"/>
    <lineage>
        <taxon>Bacteria</taxon>
        <taxon>Bacillati</taxon>
        <taxon>Bacillota</taxon>
        <taxon>Bacilli</taxon>
        <taxon>Bacillales</taxon>
        <taxon>Staphylococcaceae</taxon>
        <taxon>Mammaliicoccus</taxon>
    </lineage>
</organism>
<dbReference type="RefSeq" id="WP_095088140.1">
    <property type="nucleotide sequence ID" value="NZ_BMDM01000005.1"/>
</dbReference>
<evidence type="ECO:0000259" key="6">
    <source>
        <dbReference type="PROSITE" id="PS51352"/>
    </source>
</evidence>
<feature type="chain" id="PRO_5039025660" evidence="5">
    <location>
        <begin position="22"/>
        <end position="206"/>
    </location>
</feature>
<dbReference type="InterPro" id="IPR003782">
    <property type="entry name" value="SCO1/SenC"/>
</dbReference>
<feature type="disulfide bond" description="Redox-active" evidence="4">
    <location>
        <begin position="67"/>
        <end position="71"/>
    </location>
</feature>
<dbReference type="KEGG" id="sste:SAMEA4384403_1441"/>
<evidence type="ECO:0000256" key="4">
    <source>
        <dbReference type="PIRSR" id="PIRSR603782-2"/>
    </source>
</evidence>
<dbReference type="SUPFAM" id="SSF52833">
    <property type="entry name" value="Thioredoxin-like"/>
    <property type="match status" value="1"/>
</dbReference>
<dbReference type="PROSITE" id="PS51257">
    <property type="entry name" value="PROKAR_LIPOPROTEIN"/>
    <property type="match status" value="1"/>
</dbReference>
<keyword evidence="4" id="KW-1015">Disulfide bond</keyword>
<gene>
    <name evidence="7" type="primary">ypmQ</name>
    <name evidence="7" type="ORF">SAMEA4384403_01441</name>
</gene>
<evidence type="ECO:0000256" key="3">
    <source>
        <dbReference type="PIRSR" id="PIRSR603782-1"/>
    </source>
</evidence>
<reference evidence="7 8" key="1">
    <citation type="submission" date="2017-06" db="EMBL/GenBank/DDBJ databases">
        <authorList>
            <consortium name="Pathogen Informatics"/>
        </authorList>
    </citation>
    <scope>NUCLEOTIDE SEQUENCE [LARGE SCALE GENOMIC DNA]</scope>
    <source>
        <strain evidence="7 8">NCTC13839</strain>
    </source>
</reference>
<comment type="similarity">
    <text evidence="1">Belongs to the SCO1/2 family.</text>
</comment>
<dbReference type="InterPro" id="IPR013766">
    <property type="entry name" value="Thioredoxin_domain"/>
</dbReference>
<evidence type="ECO:0000256" key="2">
    <source>
        <dbReference type="ARBA" id="ARBA00023008"/>
    </source>
</evidence>
<keyword evidence="3" id="KW-0479">Metal-binding</keyword>
<evidence type="ECO:0000313" key="8">
    <source>
        <dbReference type="Proteomes" id="UP000242084"/>
    </source>
</evidence>
<dbReference type="InterPro" id="IPR036249">
    <property type="entry name" value="Thioredoxin-like_sf"/>
</dbReference>
<dbReference type="Proteomes" id="UP000242084">
    <property type="component" value="Chromosome 1"/>
</dbReference>
<dbReference type="EMBL" id="LT906462">
    <property type="protein sequence ID" value="SNV68889.1"/>
    <property type="molecule type" value="Genomic_DNA"/>
</dbReference>
<name>A0A239ZCK1_9STAP</name>
<keyword evidence="8" id="KW-1185">Reference proteome</keyword>
<dbReference type="OrthoDB" id="9811998at2"/>
<protein>
    <submittedName>
        <fullName evidence="7">BsSco</fullName>
    </submittedName>
</protein>